<evidence type="ECO:0000256" key="7">
    <source>
        <dbReference type="ARBA" id="ARBA00070053"/>
    </source>
</evidence>
<organism evidence="9 10">
    <name type="scientific">Paucilactobacillus wasatchensis</name>
    <dbReference type="NCBI Taxonomy" id="1335616"/>
    <lineage>
        <taxon>Bacteria</taxon>
        <taxon>Bacillati</taxon>
        <taxon>Bacillota</taxon>
        <taxon>Bacilli</taxon>
        <taxon>Lactobacillales</taxon>
        <taxon>Lactobacillaceae</taxon>
        <taxon>Paucilactobacillus</taxon>
    </lineage>
</organism>
<dbReference type="PROSITE" id="PS00923">
    <property type="entry name" value="ASP_GLU_RACEMASE_1"/>
    <property type="match status" value="1"/>
</dbReference>
<sequence>MDNRPIGVMDSGVGGLTVVKVLQQELPDESIEFVGDQARLPYGVRPSEQVRQFSMQIAQFLLRHDIKLLVIACNTATAAGLPYLQANLPIPVIGVITPGSKAALSLPKHQNIGVIGTQKTIEDQAYSSVINQLESQVNVIGLACQEFVTLVEDDLAGSQMAQQQVTDKLAFFQDKAIDALILGCTHFPLLTKEISQTLGSEIPLIDPGAATVADVRQLLTERNLFANTVTSSANFYTTGNPQKFNEVASKWLQNDHLTVSQIRLGGE</sequence>
<dbReference type="GO" id="GO:0008360">
    <property type="term" value="P:regulation of cell shape"/>
    <property type="evidence" value="ECO:0007669"/>
    <property type="project" value="UniProtKB-KW"/>
</dbReference>
<proteinExistence type="inferred from homology"/>
<dbReference type="OrthoDB" id="9801055at2"/>
<evidence type="ECO:0000256" key="6">
    <source>
        <dbReference type="ARBA" id="ARBA00023316"/>
    </source>
</evidence>
<dbReference type="InterPro" id="IPR015942">
    <property type="entry name" value="Asp/Glu/hydantoin_racemase"/>
</dbReference>
<dbReference type="Gene3D" id="3.40.50.1860">
    <property type="match status" value="2"/>
</dbReference>
<dbReference type="InterPro" id="IPR004391">
    <property type="entry name" value="Glu_race"/>
</dbReference>
<gene>
    <name evidence="8" type="primary">murI</name>
    <name evidence="9" type="ORF">WDC_1788</name>
</gene>
<dbReference type="PANTHER" id="PTHR21198">
    <property type="entry name" value="GLUTAMATE RACEMASE"/>
    <property type="match status" value="1"/>
</dbReference>
<feature type="binding site" evidence="8">
    <location>
        <begin position="10"/>
        <end position="11"/>
    </location>
    <ligand>
        <name>substrate</name>
    </ligand>
</feature>
<dbReference type="SUPFAM" id="SSF53681">
    <property type="entry name" value="Aspartate/glutamate racemase"/>
    <property type="match status" value="2"/>
</dbReference>
<protein>
    <recommendedName>
        <fullName evidence="7 8">Glutamate racemase</fullName>
        <ecNumber evidence="2 8">5.1.1.3</ecNumber>
    </recommendedName>
</protein>
<evidence type="ECO:0000256" key="2">
    <source>
        <dbReference type="ARBA" id="ARBA00013090"/>
    </source>
</evidence>
<reference evidence="9 10" key="1">
    <citation type="submission" date="2013-08" db="EMBL/GenBank/DDBJ databases">
        <title>Lactobacillus wasatchii sp. WDC04, a late gas producing bacteria isolated from aged chedder cheese.</title>
        <authorList>
            <person name="Oberg C.J."/>
            <person name="Culumber M."/>
            <person name="McMahon D.J."/>
            <person name="Broadbent J.R."/>
            <person name="Oberg T.S."/>
            <person name="Ortaki F."/>
        </authorList>
    </citation>
    <scope>NUCLEOTIDE SEQUENCE [LARGE SCALE GENOMIC DNA]</scope>
    <source>
        <strain evidence="9 10">WDC04</strain>
    </source>
</reference>
<dbReference type="FunFam" id="3.40.50.1860:FF:000002">
    <property type="entry name" value="Glutamate racemase"/>
    <property type="match status" value="1"/>
</dbReference>
<dbReference type="NCBIfam" id="TIGR00067">
    <property type="entry name" value="glut_race"/>
    <property type="match status" value="1"/>
</dbReference>
<keyword evidence="10" id="KW-1185">Reference proteome</keyword>
<dbReference type="InterPro" id="IPR033134">
    <property type="entry name" value="Asp/Glu_racemase_AS_2"/>
</dbReference>
<comment type="catalytic activity">
    <reaction evidence="1 8">
        <text>L-glutamate = D-glutamate</text>
        <dbReference type="Rhea" id="RHEA:12813"/>
        <dbReference type="ChEBI" id="CHEBI:29985"/>
        <dbReference type="ChEBI" id="CHEBI:29986"/>
        <dbReference type="EC" id="5.1.1.3"/>
    </reaction>
</comment>
<dbReference type="UniPathway" id="UPA00219"/>
<dbReference type="InterPro" id="IPR018187">
    <property type="entry name" value="Asp/Glu_racemase_AS_1"/>
</dbReference>
<evidence type="ECO:0000256" key="1">
    <source>
        <dbReference type="ARBA" id="ARBA00001602"/>
    </source>
</evidence>
<feature type="binding site" evidence="8">
    <location>
        <begin position="74"/>
        <end position="75"/>
    </location>
    <ligand>
        <name>substrate</name>
    </ligand>
</feature>
<comment type="caution">
    <text evidence="9">The sequence shown here is derived from an EMBL/GenBank/DDBJ whole genome shotgun (WGS) entry which is preliminary data.</text>
</comment>
<feature type="binding site" evidence="8">
    <location>
        <begin position="42"/>
        <end position="43"/>
    </location>
    <ligand>
        <name>substrate</name>
    </ligand>
</feature>
<feature type="active site" description="Proton donor/acceptor" evidence="8">
    <location>
        <position position="73"/>
    </location>
</feature>
<dbReference type="PANTHER" id="PTHR21198:SF2">
    <property type="entry name" value="GLUTAMATE RACEMASE"/>
    <property type="match status" value="1"/>
</dbReference>
<dbReference type="EC" id="5.1.1.3" evidence="2 8"/>
<comment type="pathway">
    <text evidence="8">Cell wall biogenesis; peptidoglycan biosynthesis.</text>
</comment>
<dbReference type="PROSITE" id="PS00924">
    <property type="entry name" value="ASP_GLU_RACEMASE_2"/>
    <property type="match status" value="1"/>
</dbReference>
<evidence type="ECO:0000256" key="5">
    <source>
        <dbReference type="ARBA" id="ARBA00023235"/>
    </source>
</evidence>
<evidence type="ECO:0000256" key="8">
    <source>
        <dbReference type="HAMAP-Rule" id="MF_00258"/>
    </source>
</evidence>
<feature type="active site" description="Proton donor/acceptor" evidence="8">
    <location>
        <position position="184"/>
    </location>
</feature>
<dbReference type="STRING" id="1335616.WDC_1788"/>
<dbReference type="RefSeq" id="WP_044011479.1">
    <property type="nucleotide sequence ID" value="NZ_AWTT01000064.1"/>
</dbReference>
<name>A0A0D0YTQ8_9LACO</name>
<evidence type="ECO:0000256" key="3">
    <source>
        <dbReference type="ARBA" id="ARBA00022960"/>
    </source>
</evidence>
<dbReference type="GO" id="GO:0008881">
    <property type="term" value="F:glutamate racemase activity"/>
    <property type="evidence" value="ECO:0007669"/>
    <property type="project" value="UniProtKB-UniRule"/>
</dbReference>
<feature type="binding site" evidence="8">
    <location>
        <begin position="185"/>
        <end position="186"/>
    </location>
    <ligand>
        <name>substrate</name>
    </ligand>
</feature>
<dbReference type="PATRIC" id="fig|1335616.4.peg.1798"/>
<keyword evidence="5 8" id="KW-0413">Isomerase</keyword>
<dbReference type="HAMAP" id="MF_00258">
    <property type="entry name" value="Glu_racemase"/>
    <property type="match status" value="1"/>
</dbReference>
<keyword evidence="3 8" id="KW-0133">Cell shape</keyword>
<dbReference type="AlphaFoldDB" id="A0A0D0YTQ8"/>
<evidence type="ECO:0000313" key="9">
    <source>
        <dbReference type="EMBL" id="KIS02644.1"/>
    </source>
</evidence>
<dbReference type="Pfam" id="PF01177">
    <property type="entry name" value="Asp_Glu_race"/>
    <property type="match status" value="1"/>
</dbReference>
<keyword evidence="4 8" id="KW-0573">Peptidoglycan synthesis</keyword>
<accession>A0A0D0YTQ8</accession>
<dbReference type="GO" id="GO:0009252">
    <property type="term" value="P:peptidoglycan biosynthetic process"/>
    <property type="evidence" value="ECO:0007669"/>
    <property type="project" value="UniProtKB-UniRule"/>
</dbReference>
<comment type="function">
    <text evidence="8">Provides the (R)-glutamate required for cell wall biosynthesis.</text>
</comment>
<keyword evidence="6 8" id="KW-0961">Cell wall biogenesis/degradation</keyword>
<evidence type="ECO:0000313" key="10">
    <source>
        <dbReference type="Proteomes" id="UP000032279"/>
    </source>
</evidence>
<dbReference type="GO" id="GO:0071555">
    <property type="term" value="P:cell wall organization"/>
    <property type="evidence" value="ECO:0007669"/>
    <property type="project" value="UniProtKB-KW"/>
</dbReference>
<dbReference type="InterPro" id="IPR001920">
    <property type="entry name" value="Asp/Glu_race"/>
</dbReference>
<dbReference type="EMBL" id="AWTT01000064">
    <property type="protein sequence ID" value="KIS02644.1"/>
    <property type="molecule type" value="Genomic_DNA"/>
</dbReference>
<dbReference type="GO" id="GO:0042802">
    <property type="term" value="F:identical protein binding"/>
    <property type="evidence" value="ECO:0007669"/>
    <property type="project" value="UniProtKB-ARBA"/>
</dbReference>
<dbReference type="Proteomes" id="UP000032279">
    <property type="component" value="Unassembled WGS sequence"/>
</dbReference>
<evidence type="ECO:0000256" key="4">
    <source>
        <dbReference type="ARBA" id="ARBA00022984"/>
    </source>
</evidence>
<comment type="similarity">
    <text evidence="8">Belongs to the aspartate/glutamate racemases family.</text>
</comment>